<dbReference type="GO" id="GO:0097237">
    <property type="term" value="P:cellular response to toxic substance"/>
    <property type="evidence" value="ECO:0007669"/>
    <property type="project" value="UniProtKB-ARBA"/>
</dbReference>
<name>A0A7D8YRX0_9HELO</name>
<dbReference type="Proteomes" id="UP000481288">
    <property type="component" value="Unassembled WGS sequence"/>
</dbReference>
<dbReference type="Pfam" id="PF07992">
    <property type="entry name" value="Pyr_redox_2"/>
    <property type="match status" value="1"/>
</dbReference>
<evidence type="ECO:0000259" key="4">
    <source>
        <dbReference type="Pfam" id="PF07992"/>
    </source>
</evidence>
<dbReference type="InterPro" id="IPR036188">
    <property type="entry name" value="FAD/NAD-bd_sf"/>
</dbReference>
<dbReference type="Gene3D" id="3.50.50.60">
    <property type="entry name" value="FAD/NAD(P)-binding domain"/>
    <property type="match status" value="2"/>
</dbReference>
<dbReference type="AlphaFoldDB" id="A0A7D8YRX0"/>
<dbReference type="PANTHER" id="PTHR48105">
    <property type="entry name" value="THIOREDOXIN REDUCTASE 1-RELATED-RELATED"/>
    <property type="match status" value="1"/>
</dbReference>
<gene>
    <name evidence="5" type="primary">gliT</name>
    <name evidence="5" type="ORF">LCER1_G009314</name>
</gene>
<dbReference type="PRINTS" id="PR00368">
    <property type="entry name" value="FADPNR"/>
</dbReference>
<evidence type="ECO:0000313" key="5">
    <source>
        <dbReference type="EMBL" id="TVY43121.1"/>
    </source>
</evidence>
<comment type="similarity">
    <text evidence="1">Belongs to the class-II pyridine nucleotide-disulfide oxidoreductase family.</text>
</comment>
<dbReference type="OrthoDB" id="10260355at2759"/>
<feature type="domain" description="FAD/NAD(P)-binding" evidence="4">
    <location>
        <begin position="7"/>
        <end position="293"/>
    </location>
</feature>
<accession>A0A7D8YRX0</accession>
<keyword evidence="6" id="KW-1185">Reference proteome</keyword>
<evidence type="ECO:0000256" key="1">
    <source>
        <dbReference type="ARBA" id="ARBA00009333"/>
    </source>
</evidence>
<comment type="caution">
    <text evidence="5">The sequence shown here is derived from an EMBL/GenBank/DDBJ whole genome shotgun (WGS) entry which is preliminary data.</text>
</comment>
<keyword evidence="3" id="KW-0560">Oxidoreductase</keyword>
<evidence type="ECO:0000256" key="3">
    <source>
        <dbReference type="ARBA" id="ARBA00023002"/>
    </source>
</evidence>
<evidence type="ECO:0000313" key="6">
    <source>
        <dbReference type="Proteomes" id="UP000481288"/>
    </source>
</evidence>
<dbReference type="EMBL" id="QGMG01001833">
    <property type="protein sequence ID" value="TVY43121.1"/>
    <property type="molecule type" value="Genomic_DNA"/>
</dbReference>
<keyword evidence="2" id="KW-0285">Flavoprotein</keyword>
<dbReference type="PRINTS" id="PR00469">
    <property type="entry name" value="PNDRDTASEII"/>
</dbReference>
<dbReference type="InterPro" id="IPR023753">
    <property type="entry name" value="FAD/NAD-binding_dom"/>
</dbReference>
<proteinExistence type="inferred from homology"/>
<organism evidence="5 6">
    <name type="scientific">Lachnellula cervina</name>
    <dbReference type="NCBI Taxonomy" id="1316786"/>
    <lineage>
        <taxon>Eukaryota</taxon>
        <taxon>Fungi</taxon>
        <taxon>Dikarya</taxon>
        <taxon>Ascomycota</taxon>
        <taxon>Pezizomycotina</taxon>
        <taxon>Leotiomycetes</taxon>
        <taxon>Helotiales</taxon>
        <taxon>Lachnaceae</taxon>
        <taxon>Lachnellula</taxon>
    </lineage>
</organism>
<dbReference type="SUPFAM" id="SSF51905">
    <property type="entry name" value="FAD/NAD(P)-binding domain"/>
    <property type="match status" value="1"/>
</dbReference>
<reference evidence="5 6" key="1">
    <citation type="submission" date="2018-05" db="EMBL/GenBank/DDBJ databases">
        <title>Whole genome sequencing for identification of molecular markers to develop diagnostic detection tools for the regulated plant pathogen Lachnellula willkommii.</title>
        <authorList>
            <person name="Giroux E."/>
            <person name="Bilodeau G."/>
        </authorList>
    </citation>
    <scope>NUCLEOTIDE SEQUENCE [LARGE SCALE GENOMIC DNA]</scope>
    <source>
        <strain evidence="5 6">CBS 625.97</strain>
    </source>
</reference>
<evidence type="ECO:0000256" key="2">
    <source>
        <dbReference type="ARBA" id="ARBA00022630"/>
    </source>
</evidence>
<dbReference type="GO" id="GO:0016491">
    <property type="term" value="F:oxidoreductase activity"/>
    <property type="evidence" value="ECO:0007669"/>
    <property type="project" value="UniProtKB-KW"/>
</dbReference>
<dbReference type="InterPro" id="IPR050097">
    <property type="entry name" value="Ferredoxin-NADP_redctase_2"/>
</dbReference>
<protein>
    <submittedName>
        <fullName evidence="5">Thioredoxin reductase gliT</fullName>
    </submittedName>
</protein>
<sequence>MSSPVVDILIIGGGPGGLSTASTIVRQAHSTIIIDSGSYRNDSSPMHTVPTWDHGDPREFREAARKGLERYGCAEYVNAEVASVKKTDEGYFEATGTRGEVWRGHKLILATGIIDIMPDIDGYADCWVSGIFHCLFCHGWDERHAASSGVLAQGDMGSALVSLHVARQAIRLTPVTTIYTLGNEQLANDIKAASSVPSIKVDSRAVKKLTKDLEGSKVTLHFEDGTSYTEGFLSHKPQFKLKGPFAEQLGLDKTPQGLIKVESPFNQTSVKGCFAAGDASNSFQVVTQAIASGTASGGSALFQLQAEVLGQKGFL</sequence>